<protein>
    <submittedName>
        <fullName evidence="1">Uncharacterized protein</fullName>
    </submittedName>
</protein>
<organism evidence="1 2">
    <name type="scientific">Gongylonema pulchrum</name>
    <dbReference type="NCBI Taxonomy" id="637853"/>
    <lineage>
        <taxon>Eukaryota</taxon>
        <taxon>Metazoa</taxon>
        <taxon>Ecdysozoa</taxon>
        <taxon>Nematoda</taxon>
        <taxon>Chromadorea</taxon>
        <taxon>Rhabditida</taxon>
        <taxon>Spirurina</taxon>
        <taxon>Spiruromorpha</taxon>
        <taxon>Spiruroidea</taxon>
        <taxon>Gongylonematidae</taxon>
        <taxon>Gongylonema</taxon>
    </lineage>
</organism>
<dbReference type="EMBL" id="UYRT01096489">
    <property type="protein sequence ID" value="VDN40814.1"/>
    <property type="molecule type" value="Genomic_DNA"/>
</dbReference>
<proteinExistence type="predicted"/>
<evidence type="ECO:0000313" key="2">
    <source>
        <dbReference type="Proteomes" id="UP000271098"/>
    </source>
</evidence>
<gene>
    <name evidence="1" type="ORF">GPUH_LOCUS22983</name>
</gene>
<name>A0A3P7NDR5_9BILA</name>
<accession>A0A3P7NDR5</accession>
<dbReference type="AlphaFoldDB" id="A0A3P7NDR5"/>
<sequence>MIVPQESAPNGINMPLPRQLYLDSLEKLEDSDRTSKLCRHEESVDLIDFCDENEYDVLSNGNYFFSEVRFRKSH</sequence>
<keyword evidence="2" id="KW-1185">Reference proteome</keyword>
<reference evidence="1 2" key="1">
    <citation type="submission" date="2018-11" db="EMBL/GenBank/DDBJ databases">
        <authorList>
            <consortium name="Pathogen Informatics"/>
        </authorList>
    </citation>
    <scope>NUCLEOTIDE SEQUENCE [LARGE SCALE GENOMIC DNA]</scope>
</reference>
<evidence type="ECO:0000313" key="1">
    <source>
        <dbReference type="EMBL" id="VDN40814.1"/>
    </source>
</evidence>
<dbReference type="Proteomes" id="UP000271098">
    <property type="component" value="Unassembled WGS sequence"/>
</dbReference>